<evidence type="ECO:0000259" key="6">
    <source>
        <dbReference type="SMART" id="SM00499"/>
    </source>
</evidence>
<evidence type="ECO:0000256" key="4">
    <source>
        <dbReference type="RuleBase" id="RU000628"/>
    </source>
</evidence>
<dbReference type="FunFam" id="1.10.110.10:FF:000002">
    <property type="entry name" value="Non-specific lipid-transfer protein"/>
    <property type="match status" value="1"/>
</dbReference>
<keyword evidence="4" id="KW-0446">Lipid-binding</keyword>
<dbReference type="InterPro" id="IPR036312">
    <property type="entry name" value="Bifun_inhib/LTP/seed_sf"/>
</dbReference>
<dbReference type="PROSITE" id="PS00597">
    <property type="entry name" value="PLANT_LTP"/>
    <property type="match status" value="1"/>
</dbReference>
<keyword evidence="3" id="KW-1015">Disulfide bond</keyword>
<proteinExistence type="inferred from homology"/>
<dbReference type="PANTHER" id="PTHR33076">
    <property type="entry name" value="NON-SPECIFIC LIPID-TRANSFER PROTEIN 2-RELATED"/>
    <property type="match status" value="1"/>
</dbReference>
<evidence type="ECO:0000256" key="1">
    <source>
        <dbReference type="ARBA" id="ARBA00009748"/>
    </source>
</evidence>
<keyword evidence="7" id="KW-1185">Reference proteome</keyword>
<sequence length="116" mass="11665">MASLKVACMVAVVFMVVVSAHMAHAITCGQVASSLAPCISYLQKGGVPSASCCSGVKALNSAASTTADRKTACNCLKNLAGPKSGINEGNAASLPGKCKVNVPYKISTSTNCANIK</sequence>
<feature type="domain" description="Bifunctional inhibitor/plant lipid transfer protein/seed storage helical" evidence="6">
    <location>
        <begin position="28"/>
        <end position="112"/>
    </location>
</feature>
<comment type="function">
    <text evidence="4">Plant non-specific lipid-transfer proteins transfer phospholipids as well as galactolipids across membranes. May play a role in wax or cutin deposition in the cell walls of expanding epidermal cells and certain secretory tissues.</text>
</comment>
<evidence type="ECO:0000313" key="7">
    <source>
        <dbReference type="Proteomes" id="UP000087766"/>
    </source>
</evidence>
<dbReference type="Proteomes" id="UP000087766">
    <property type="component" value="Unplaced"/>
</dbReference>
<dbReference type="AlphaFoldDB" id="A0A1S3TDV4"/>
<dbReference type="Gene3D" id="1.10.110.10">
    <property type="entry name" value="Plant lipid-transfer and hydrophobic proteins"/>
    <property type="match status" value="1"/>
</dbReference>
<evidence type="ECO:0000256" key="3">
    <source>
        <dbReference type="ARBA" id="ARBA00023157"/>
    </source>
</evidence>
<dbReference type="KEGG" id="vra:106754448"/>
<gene>
    <name evidence="8" type="primary">LOC106754448</name>
</gene>
<evidence type="ECO:0000313" key="8">
    <source>
        <dbReference type="RefSeq" id="XP_014491947.1"/>
    </source>
</evidence>
<comment type="similarity">
    <text evidence="1 4">Belongs to the plant LTP family.</text>
</comment>
<dbReference type="GO" id="GO:0006869">
    <property type="term" value="P:lipid transport"/>
    <property type="evidence" value="ECO:0007669"/>
    <property type="project" value="InterPro"/>
</dbReference>
<reference evidence="8" key="1">
    <citation type="submission" date="2025-08" db="UniProtKB">
        <authorList>
            <consortium name="RefSeq"/>
        </authorList>
    </citation>
    <scope>IDENTIFICATION</scope>
    <source>
        <tissue evidence="8">Leaf</tissue>
    </source>
</reference>
<keyword evidence="5" id="KW-0732">Signal</keyword>
<name>A0A1S3TDV4_VIGRR</name>
<dbReference type="GeneID" id="106754448"/>
<protein>
    <recommendedName>
        <fullName evidence="4">Non-specific lipid-transfer protein</fullName>
    </recommendedName>
</protein>
<dbReference type="SUPFAM" id="SSF47699">
    <property type="entry name" value="Bifunctional inhibitor/lipid-transfer protein/seed storage 2S albumin"/>
    <property type="match status" value="1"/>
</dbReference>
<dbReference type="PRINTS" id="PR00382">
    <property type="entry name" value="LIPIDTRNSFER"/>
</dbReference>
<dbReference type="InterPro" id="IPR000528">
    <property type="entry name" value="Plant_nsLTP"/>
</dbReference>
<feature type="chain" id="PRO_5010284649" description="Non-specific lipid-transfer protein" evidence="5">
    <location>
        <begin position="26"/>
        <end position="116"/>
    </location>
</feature>
<dbReference type="InterPro" id="IPR016140">
    <property type="entry name" value="Bifunc_inhib/LTP/seed_store"/>
</dbReference>
<organism evidence="7 8">
    <name type="scientific">Vigna radiata var. radiata</name>
    <name type="common">Mung bean</name>
    <name type="synonym">Phaseolus aureus</name>
    <dbReference type="NCBI Taxonomy" id="3916"/>
    <lineage>
        <taxon>Eukaryota</taxon>
        <taxon>Viridiplantae</taxon>
        <taxon>Streptophyta</taxon>
        <taxon>Embryophyta</taxon>
        <taxon>Tracheophyta</taxon>
        <taxon>Spermatophyta</taxon>
        <taxon>Magnoliopsida</taxon>
        <taxon>eudicotyledons</taxon>
        <taxon>Gunneridae</taxon>
        <taxon>Pentapetalae</taxon>
        <taxon>rosids</taxon>
        <taxon>fabids</taxon>
        <taxon>Fabales</taxon>
        <taxon>Fabaceae</taxon>
        <taxon>Papilionoideae</taxon>
        <taxon>50 kb inversion clade</taxon>
        <taxon>NPAAA clade</taxon>
        <taxon>indigoferoid/millettioid clade</taxon>
        <taxon>Phaseoleae</taxon>
        <taxon>Vigna</taxon>
    </lineage>
</organism>
<dbReference type="OrthoDB" id="1890443at2759"/>
<dbReference type="Pfam" id="PF00234">
    <property type="entry name" value="Tryp_alpha_amyl"/>
    <property type="match status" value="1"/>
</dbReference>
<dbReference type="SMART" id="SM00499">
    <property type="entry name" value="AAI"/>
    <property type="match status" value="1"/>
</dbReference>
<dbReference type="STRING" id="3916.A0A1S3TDV4"/>
<keyword evidence="2 4" id="KW-0813">Transport</keyword>
<evidence type="ECO:0000256" key="2">
    <source>
        <dbReference type="ARBA" id="ARBA00022448"/>
    </source>
</evidence>
<dbReference type="RefSeq" id="XP_014491947.1">
    <property type="nucleotide sequence ID" value="XM_014636461.2"/>
</dbReference>
<dbReference type="CDD" id="cd01960">
    <property type="entry name" value="nsLTP1"/>
    <property type="match status" value="1"/>
</dbReference>
<dbReference type="GO" id="GO:0008289">
    <property type="term" value="F:lipid binding"/>
    <property type="evidence" value="ECO:0007669"/>
    <property type="project" value="UniProtKB-KW"/>
</dbReference>
<feature type="signal peptide" evidence="5">
    <location>
        <begin position="1"/>
        <end position="25"/>
    </location>
</feature>
<evidence type="ECO:0000256" key="5">
    <source>
        <dbReference type="SAM" id="SignalP"/>
    </source>
</evidence>
<accession>A0A1S3TDV4</accession>